<proteinExistence type="predicted"/>
<evidence type="ECO:0000256" key="1">
    <source>
        <dbReference type="ARBA" id="ARBA00022603"/>
    </source>
</evidence>
<dbReference type="PANTHER" id="PTHR10509">
    <property type="entry name" value="O-METHYLTRANSFERASE-RELATED"/>
    <property type="match status" value="1"/>
</dbReference>
<dbReference type="SUPFAM" id="SSF53335">
    <property type="entry name" value="S-adenosyl-L-methionine-dependent methyltransferases"/>
    <property type="match status" value="1"/>
</dbReference>
<reference evidence="4 5" key="1">
    <citation type="submission" date="2024-09" db="EMBL/GenBank/DDBJ databases">
        <authorList>
            <person name="Sun Q."/>
            <person name="Mori K."/>
        </authorList>
    </citation>
    <scope>NUCLEOTIDE SEQUENCE [LARGE SCALE GENOMIC DNA]</scope>
    <source>
        <strain evidence="4 5">TBRC 0563</strain>
    </source>
</reference>
<protein>
    <submittedName>
        <fullName evidence="4">O-methyltransferase</fullName>
        <ecNumber evidence="4">2.1.1.-</ecNumber>
    </submittedName>
</protein>
<dbReference type="RefSeq" id="WP_378203426.1">
    <property type="nucleotide sequence ID" value="NZ_JBHLZP010000127.1"/>
</dbReference>
<dbReference type="EC" id="2.1.1.-" evidence="4"/>
<dbReference type="Pfam" id="PF01596">
    <property type="entry name" value="Methyltransf_3"/>
    <property type="match status" value="1"/>
</dbReference>
<evidence type="ECO:0000256" key="3">
    <source>
        <dbReference type="ARBA" id="ARBA00022691"/>
    </source>
</evidence>
<keyword evidence="3" id="KW-0949">S-adenosyl-L-methionine</keyword>
<dbReference type="PROSITE" id="PS51682">
    <property type="entry name" value="SAM_OMT_I"/>
    <property type="match status" value="1"/>
</dbReference>
<evidence type="ECO:0000313" key="4">
    <source>
        <dbReference type="EMBL" id="MFB9834225.1"/>
    </source>
</evidence>
<evidence type="ECO:0000313" key="5">
    <source>
        <dbReference type="Proteomes" id="UP001589627"/>
    </source>
</evidence>
<dbReference type="Gene3D" id="3.40.50.150">
    <property type="entry name" value="Vaccinia Virus protein VP39"/>
    <property type="match status" value="1"/>
</dbReference>
<keyword evidence="1 4" id="KW-0489">Methyltransferase</keyword>
<keyword evidence="5" id="KW-1185">Reference proteome</keyword>
<dbReference type="InterPro" id="IPR050362">
    <property type="entry name" value="Cation-dep_OMT"/>
</dbReference>
<keyword evidence="2 4" id="KW-0808">Transferase</keyword>
<organism evidence="4 5">
    <name type="scientific">Actinoallomurus acaciae</name>
    <dbReference type="NCBI Taxonomy" id="502577"/>
    <lineage>
        <taxon>Bacteria</taxon>
        <taxon>Bacillati</taxon>
        <taxon>Actinomycetota</taxon>
        <taxon>Actinomycetes</taxon>
        <taxon>Streptosporangiales</taxon>
        <taxon>Thermomonosporaceae</taxon>
        <taxon>Actinoallomurus</taxon>
    </lineage>
</organism>
<dbReference type="EMBL" id="JBHLZP010000127">
    <property type="protein sequence ID" value="MFB9834225.1"/>
    <property type="molecule type" value="Genomic_DNA"/>
</dbReference>
<dbReference type="Proteomes" id="UP001589627">
    <property type="component" value="Unassembled WGS sequence"/>
</dbReference>
<evidence type="ECO:0000256" key="2">
    <source>
        <dbReference type="ARBA" id="ARBA00022679"/>
    </source>
</evidence>
<dbReference type="InterPro" id="IPR002935">
    <property type="entry name" value="SAM_O-MeTrfase"/>
</dbReference>
<dbReference type="PANTHER" id="PTHR10509:SF14">
    <property type="entry name" value="CAFFEOYL-COA O-METHYLTRANSFERASE 3-RELATED"/>
    <property type="match status" value="1"/>
</dbReference>
<sequence>MTLRPTPLSDELYDYLCAHGTPPDAVQQDLIAETATLGHEARLQISPDEGAFLTLLTRLIGAKTALEVGTFTGYSALAIVRGLGAGGRLTCCDISEEWTRIARRHWAAAGVADQIELRLGPALDTLRSMPDEPAFDLAFIDADYLNYSAYWEEIVPRVTPGGAILVDNVLYHARVIDPADSADTTQAVRELNERIRRDDRVEATMIAIADGLTLARKK</sequence>
<dbReference type="GO" id="GO:0032259">
    <property type="term" value="P:methylation"/>
    <property type="evidence" value="ECO:0007669"/>
    <property type="project" value="UniProtKB-KW"/>
</dbReference>
<comment type="caution">
    <text evidence="4">The sequence shown here is derived from an EMBL/GenBank/DDBJ whole genome shotgun (WGS) entry which is preliminary data.</text>
</comment>
<dbReference type="CDD" id="cd02440">
    <property type="entry name" value="AdoMet_MTases"/>
    <property type="match status" value="1"/>
</dbReference>
<dbReference type="GO" id="GO:0008168">
    <property type="term" value="F:methyltransferase activity"/>
    <property type="evidence" value="ECO:0007669"/>
    <property type="project" value="UniProtKB-KW"/>
</dbReference>
<name>A0ABV5YGQ7_9ACTN</name>
<gene>
    <name evidence="4" type="ORF">ACFFNX_18740</name>
</gene>
<accession>A0ABV5YGQ7</accession>
<dbReference type="InterPro" id="IPR029063">
    <property type="entry name" value="SAM-dependent_MTases_sf"/>
</dbReference>